<feature type="region of interest" description="Disordered" evidence="1">
    <location>
        <begin position="105"/>
        <end position="184"/>
    </location>
</feature>
<feature type="compositionally biased region" description="Polar residues" evidence="1">
    <location>
        <begin position="168"/>
        <end position="177"/>
    </location>
</feature>
<keyword evidence="2" id="KW-0732">Signal</keyword>
<accession>A0A7R9GDF8</accession>
<organism evidence="3">
    <name type="scientific">Notodromas monacha</name>
    <dbReference type="NCBI Taxonomy" id="399045"/>
    <lineage>
        <taxon>Eukaryota</taxon>
        <taxon>Metazoa</taxon>
        <taxon>Ecdysozoa</taxon>
        <taxon>Arthropoda</taxon>
        <taxon>Crustacea</taxon>
        <taxon>Oligostraca</taxon>
        <taxon>Ostracoda</taxon>
        <taxon>Podocopa</taxon>
        <taxon>Podocopida</taxon>
        <taxon>Cypridocopina</taxon>
        <taxon>Cypridoidea</taxon>
        <taxon>Cyprididae</taxon>
        <taxon>Notodromas</taxon>
    </lineage>
</organism>
<keyword evidence="4" id="KW-1185">Reference proteome</keyword>
<feature type="signal peptide" evidence="2">
    <location>
        <begin position="1"/>
        <end position="22"/>
    </location>
</feature>
<feature type="region of interest" description="Disordered" evidence="1">
    <location>
        <begin position="35"/>
        <end position="93"/>
    </location>
</feature>
<protein>
    <submittedName>
        <fullName evidence="3">Uncharacterized protein</fullName>
    </submittedName>
</protein>
<dbReference type="Proteomes" id="UP000678499">
    <property type="component" value="Unassembled WGS sequence"/>
</dbReference>
<dbReference type="EMBL" id="OA882745">
    <property type="protein sequence ID" value="CAD7276769.1"/>
    <property type="molecule type" value="Genomic_DNA"/>
</dbReference>
<evidence type="ECO:0000256" key="1">
    <source>
        <dbReference type="SAM" id="MobiDB-lite"/>
    </source>
</evidence>
<evidence type="ECO:0000313" key="3">
    <source>
        <dbReference type="EMBL" id="CAD7276769.1"/>
    </source>
</evidence>
<evidence type="ECO:0000256" key="2">
    <source>
        <dbReference type="SAM" id="SignalP"/>
    </source>
</evidence>
<dbReference type="EMBL" id="CAJPEX010000708">
    <property type="protein sequence ID" value="CAG0916921.1"/>
    <property type="molecule type" value="Genomic_DNA"/>
</dbReference>
<sequence length="211" mass="22988">MVVCKRALLALAIALLAAMTAGRPNTGISSLMMRGHHQQRMRAHATQPTEAEGATVSSYQGQLGRLERSSPEIDGVGRSEFQSGSADDAPVSDKQLQEEFKLAGGVTQADAGGSDDDDDDFSDFPAAEPEADRKRKRLHSSSSSRRKADGGFEDMWGALGRRKPGNTDYIQDRQNSGAELDREPAEYFPYREFGKLETSFDVTSGDKLDKN</sequence>
<feature type="chain" id="PRO_5036210672" evidence="2">
    <location>
        <begin position="23"/>
        <end position="211"/>
    </location>
</feature>
<gene>
    <name evidence="3" type="ORF">NMOB1V02_LOCUS4519</name>
</gene>
<dbReference type="AlphaFoldDB" id="A0A7R9GDF8"/>
<reference evidence="3" key="1">
    <citation type="submission" date="2020-11" db="EMBL/GenBank/DDBJ databases">
        <authorList>
            <person name="Tran Van P."/>
        </authorList>
    </citation>
    <scope>NUCLEOTIDE SEQUENCE</scope>
</reference>
<feature type="compositionally biased region" description="Acidic residues" evidence="1">
    <location>
        <begin position="113"/>
        <end position="122"/>
    </location>
</feature>
<proteinExistence type="predicted"/>
<name>A0A7R9GDF8_9CRUS</name>
<evidence type="ECO:0000313" key="4">
    <source>
        <dbReference type="Proteomes" id="UP000678499"/>
    </source>
</evidence>
<feature type="compositionally biased region" description="Basic and acidic residues" evidence="1">
    <location>
        <begin position="65"/>
        <end position="77"/>
    </location>
</feature>